<evidence type="ECO:0000256" key="2">
    <source>
        <dbReference type="ARBA" id="ARBA00022448"/>
    </source>
</evidence>
<dbReference type="PANTHER" id="PTHR42948">
    <property type="entry name" value="TRANSPORTER"/>
    <property type="match status" value="1"/>
</dbReference>
<dbReference type="InterPro" id="IPR047218">
    <property type="entry name" value="YocR/YhdH-like"/>
</dbReference>
<dbReference type="PANTHER" id="PTHR42948:SF1">
    <property type="entry name" value="TRANSPORTER"/>
    <property type="match status" value="1"/>
</dbReference>
<dbReference type="NCBIfam" id="NF037979">
    <property type="entry name" value="Na_transp"/>
    <property type="match status" value="1"/>
</dbReference>
<feature type="transmembrane region" description="Helical" evidence="6">
    <location>
        <begin position="177"/>
        <end position="197"/>
    </location>
</feature>
<dbReference type="EMBL" id="CACRTG010000012">
    <property type="protein sequence ID" value="VYT04703.1"/>
    <property type="molecule type" value="Genomic_DNA"/>
</dbReference>
<dbReference type="AlphaFoldDB" id="A0A6N2TJ03"/>
<comment type="subcellular location">
    <subcellularLocation>
        <location evidence="1">Membrane</location>
        <topology evidence="1">Multi-pass membrane protein</topology>
    </subcellularLocation>
</comment>
<feature type="transmembrane region" description="Helical" evidence="6">
    <location>
        <begin position="254"/>
        <end position="279"/>
    </location>
</feature>
<evidence type="ECO:0000256" key="3">
    <source>
        <dbReference type="ARBA" id="ARBA00022692"/>
    </source>
</evidence>
<feature type="transmembrane region" description="Helical" evidence="6">
    <location>
        <begin position="417"/>
        <end position="437"/>
    </location>
</feature>
<evidence type="ECO:0000313" key="7">
    <source>
        <dbReference type="EMBL" id="VYT04703.1"/>
    </source>
</evidence>
<organism evidence="7">
    <name type="scientific">[Clostridium] nexile</name>
    <dbReference type="NCBI Taxonomy" id="29361"/>
    <lineage>
        <taxon>Bacteria</taxon>
        <taxon>Bacillati</taxon>
        <taxon>Bacillota</taxon>
        <taxon>Clostridia</taxon>
        <taxon>Lachnospirales</taxon>
        <taxon>Lachnospiraceae</taxon>
        <taxon>Tyzzerella</taxon>
    </lineage>
</organism>
<dbReference type="SUPFAM" id="SSF161070">
    <property type="entry name" value="SNF-like"/>
    <property type="match status" value="1"/>
</dbReference>
<protein>
    <submittedName>
        <fullName evidence="7">Sodium:neurotransmitter symporter family protein</fullName>
    </submittedName>
</protein>
<dbReference type="InterPro" id="IPR037272">
    <property type="entry name" value="SNS_sf"/>
</dbReference>
<feature type="transmembrane region" description="Helical" evidence="6">
    <location>
        <begin position="92"/>
        <end position="116"/>
    </location>
</feature>
<sequence>MTNKKRETFQNRFGFVLACIGSAVGMGNIWLFPYRVGEGGGAAFLIPYFIFVFVLGFAGVAGEMAFGRAMKAGSIGAFRGASKMRGGRWGEFVGLVPTLGSLGIAIGYSVVVGWILKFLVGSVTGSLMKTKSEEYFGEISASFGSIPWHLLGLVIVFAIMLFGIAKGIEKVNKFMMPAFFCLFLILAVRVFFLEGSASGYSFLLKPKWSELGNVKTWVYALGQAFFSLSLAGSGTIVYGSYLKKDEDVIACARNVAIFDTLAALLSAFVILPAVFAFQLDPSAGPALMFITMPKVFQQMPAGTFFCILFFVAVLFAAVTSLINLFETPVEAIQERFGVSRKIAVAIVAVVAVAVGVVIESGDVVSTWMDVVSIYIIPLGALLAAIMFFWVCPPGFAREQVQMGRKKKIGKWFEPMTKYIFVGLTIVVYILGILYGGIG</sequence>
<feature type="transmembrane region" description="Helical" evidence="6">
    <location>
        <begin position="217"/>
        <end position="242"/>
    </location>
</feature>
<dbReference type="PRINTS" id="PR00176">
    <property type="entry name" value="NANEUSMPORT"/>
</dbReference>
<feature type="transmembrane region" description="Helical" evidence="6">
    <location>
        <begin position="342"/>
        <end position="361"/>
    </location>
</feature>
<reference evidence="7" key="1">
    <citation type="submission" date="2019-11" db="EMBL/GenBank/DDBJ databases">
        <authorList>
            <person name="Feng L."/>
        </authorList>
    </citation>
    <scope>NUCLEOTIDE SEQUENCE</scope>
    <source>
        <strain evidence="7">CnexileLFYP112</strain>
    </source>
</reference>
<feature type="transmembrane region" description="Helical" evidence="6">
    <location>
        <begin position="373"/>
        <end position="396"/>
    </location>
</feature>
<keyword evidence="4 6" id="KW-1133">Transmembrane helix</keyword>
<feature type="transmembrane region" description="Helical" evidence="6">
    <location>
        <begin position="12"/>
        <end position="32"/>
    </location>
</feature>
<feature type="transmembrane region" description="Helical" evidence="6">
    <location>
        <begin position="299"/>
        <end position="322"/>
    </location>
</feature>
<dbReference type="GO" id="GO:0016020">
    <property type="term" value="C:membrane"/>
    <property type="evidence" value="ECO:0007669"/>
    <property type="project" value="UniProtKB-SubCell"/>
</dbReference>
<proteinExistence type="predicted"/>
<feature type="transmembrane region" description="Helical" evidence="6">
    <location>
        <begin position="44"/>
        <end position="66"/>
    </location>
</feature>
<accession>A0A6N2TJ03</accession>
<name>A0A6N2TJ03_9FIRM</name>
<evidence type="ECO:0000256" key="1">
    <source>
        <dbReference type="ARBA" id="ARBA00004141"/>
    </source>
</evidence>
<dbReference type="Pfam" id="PF00209">
    <property type="entry name" value="SNF"/>
    <property type="match status" value="2"/>
</dbReference>
<feature type="transmembrane region" description="Helical" evidence="6">
    <location>
        <begin position="146"/>
        <end position="165"/>
    </location>
</feature>
<keyword evidence="3 6" id="KW-0812">Transmembrane</keyword>
<evidence type="ECO:0000256" key="6">
    <source>
        <dbReference type="SAM" id="Phobius"/>
    </source>
</evidence>
<dbReference type="PROSITE" id="PS50267">
    <property type="entry name" value="NA_NEUROTRAN_SYMP_3"/>
    <property type="match status" value="1"/>
</dbReference>
<keyword evidence="5 6" id="KW-0472">Membrane</keyword>
<evidence type="ECO:0000256" key="5">
    <source>
        <dbReference type="ARBA" id="ARBA00023136"/>
    </source>
</evidence>
<keyword evidence="2" id="KW-0813">Transport</keyword>
<dbReference type="CDD" id="cd10336">
    <property type="entry name" value="SLC6sbd_Tyt1-Like"/>
    <property type="match status" value="1"/>
</dbReference>
<gene>
    <name evidence="7" type="ORF">CNLFYP112_00353</name>
</gene>
<dbReference type="InterPro" id="IPR000175">
    <property type="entry name" value="Na/ntran_symport"/>
</dbReference>
<evidence type="ECO:0000256" key="4">
    <source>
        <dbReference type="ARBA" id="ARBA00022989"/>
    </source>
</evidence>